<sequence>MKINLIPQEKSTEIKEGKSNFLATAAAIVLGICGIVGATSIIGIKNIKEKQLSDYNKSIMAVKTDLMKEDYKKTEQKILTVEEGMADIKTLNEASYKWKKVFEEFEKTVPNELRLVSYTNDKGVVNITAGCDTVESMNQFITTLEAYQANDLDGQKANLFKNIKSTGYMVNQDNKIDFSLSFEVEGGVLWK</sequence>
<name>A0A0G0LVW9_UNCC2</name>
<evidence type="ECO:0000313" key="3">
    <source>
        <dbReference type="Proteomes" id="UP000034207"/>
    </source>
</evidence>
<protein>
    <recommendedName>
        <fullName evidence="4">Fimbrial assembly family protein</fullName>
    </recommendedName>
</protein>
<proteinExistence type="predicted"/>
<reference evidence="2" key="1">
    <citation type="journal article" date="2015" name="Nature">
        <title>rRNA introns, odd ribosomes, and small enigmatic genomes across a large radiation of phyla.</title>
        <authorList>
            <person name="Brown C.T."/>
            <person name="Hug L.A."/>
            <person name="Thomas B.C."/>
            <person name="Sharon I."/>
            <person name="Castelle C.J."/>
            <person name="Singh A."/>
            <person name="Wilkins M.J."/>
            <person name="Williams K.H."/>
            <person name="Banfield J.F."/>
        </authorList>
    </citation>
    <scope>NUCLEOTIDE SEQUENCE [LARGE SCALE GENOMIC DNA]</scope>
</reference>
<evidence type="ECO:0000256" key="1">
    <source>
        <dbReference type="SAM" id="Phobius"/>
    </source>
</evidence>
<feature type="transmembrane region" description="Helical" evidence="1">
    <location>
        <begin position="21"/>
        <end position="44"/>
    </location>
</feature>
<dbReference type="Proteomes" id="UP000034207">
    <property type="component" value="Unassembled WGS sequence"/>
</dbReference>
<comment type="caution">
    <text evidence="2">The sequence shown here is derived from an EMBL/GenBank/DDBJ whole genome shotgun (WGS) entry which is preliminary data.</text>
</comment>
<keyword evidence="1" id="KW-0472">Membrane</keyword>
<evidence type="ECO:0000313" key="2">
    <source>
        <dbReference type="EMBL" id="KKQ95177.1"/>
    </source>
</evidence>
<keyword evidence="1" id="KW-0812">Transmembrane</keyword>
<organism evidence="2 3">
    <name type="scientific">candidate division CPR2 bacterium GW2011_GWC2_39_10</name>
    <dbReference type="NCBI Taxonomy" id="1618345"/>
    <lineage>
        <taxon>Bacteria</taxon>
        <taxon>Bacteria division CPR2</taxon>
    </lineage>
</organism>
<dbReference type="STRING" id="1618345.UT18_C0003G0036"/>
<gene>
    <name evidence="2" type="ORF">UT18_C0003G0036</name>
</gene>
<evidence type="ECO:0008006" key="4">
    <source>
        <dbReference type="Google" id="ProtNLM"/>
    </source>
</evidence>
<dbReference type="EMBL" id="LBVV01000003">
    <property type="protein sequence ID" value="KKQ95177.1"/>
    <property type="molecule type" value="Genomic_DNA"/>
</dbReference>
<accession>A0A0G0LVW9</accession>
<dbReference type="AlphaFoldDB" id="A0A0G0LVW9"/>
<keyword evidence="1" id="KW-1133">Transmembrane helix</keyword>